<keyword evidence="2 5" id="KW-0963">Cytoplasm</keyword>
<dbReference type="PROSITE" id="PS51186">
    <property type="entry name" value="GNAT"/>
    <property type="match status" value="1"/>
</dbReference>
<evidence type="ECO:0000256" key="4">
    <source>
        <dbReference type="ARBA" id="ARBA00023315"/>
    </source>
</evidence>
<comment type="function">
    <text evidence="5">Acetylates the N-terminal alanine of ribosomal protein bS18.</text>
</comment>
<dbReference type="GO" id="GO:0005840">
    <property type="term" value="C:ribosome"/>
    <property type="evidence" value="ECO:0007669"/>
    <property type="project" value="UniProtKB-KW"/>
</dbReference>
<organism evidence="7 8">
    <name type="scientific">Pelotalea chapellei</name>
    <dbReference type="NCBI Taxonomy" id="44671"/>
    <lineage>
        <taxon>Bacteria</taxon>
        <taxon>Pseudomonadati</taxon>
        <taxon>Thermodesulfobacteriota</taxon>
        <taxon>Desulfuromonadia</taxon>
        <taxon>Geobacterales</taxon>
        <taxon>Geobacteraceae</taxon>
        <taxon>Pelotalea</taxon>
    </lineage>
</organism>
<evidence type="ECO:0000256" key="5">
    <source>
        <dbReference type="RuleBase" id="RU363094"/>
    </source>
</evidence>
<comment type="subcellular location">
    <subcellularLocation>
        <location evidence="5">Cytoplasm</location>
    </subcellularLocation>
</comment>
<keyword evidence="7" id="KW-0689">Ribosomal protein</keyword>
<comment type="caution">
    <text evidence="7">The sequence shown here is derived from an EMBL/GenBank/DDBJ whole genome shotgun (WGS) entry which is preliminary data.</text>
</comment>
<feature type="domain" description="N-acetyltransferase" evidence="6">
    <location>
        <begin position="7"/>
        <end position="150"/>
    </location>
</feature>
<dbReference type="CDD" id="cd04301">
    <property type="entry name" value="NAT_SF"/>
    <property type="match status" value="1"/>
</dbReference>
<sequence length="154" mass="17189">MSQPGRITIRPMMETDLDAVLAIEQASFSSPWKKDHFRHELEAAHSFPLVGLLDGKLAGYVCLMSLFEEAQILDIAVDPAWRGQGVALQLMEQAISLALEKGAEVLALEVRTSSIPAITLYERLGFSRTGIRPRYYDGKEDALLMEKTLNRVEI</sequence>
<dbReference type="SUPFAM" id="SSF55729">
    <property type="entry name" value="Acyl-CoA N-acyltransferases (Nat)"/>
    <property type="match status" value="1"/>
</dbReference>
<keyword evidence="7" id="KW-0687">Ribonucleoprotein</keyword>
<evidence type="ECO:0000313" key="7">
    <source>
        <dbReference type="EMBL" id="MBT1073081.1"/>
    </source>
</evidence>
<dbReference type="InterPro" id="IPR016181">
    <property type="entry name" value="Acyl_CoA_acyltransferase"/>
</dbReference>
<dbReference type="EMBL" id="JAHDYS010000016">
    <property type="protein sequence ID" value="MBT1073081.1"/>
    <property type="molecule type" value="Genomic_DNA"/>
</dbReference>
<evidence type="ECO:0000256" key="1">
    <source>
        <dbReference type="ARBA" id="ARBA00005395"/>
    </source>
</evidence>
<dbReference type="RefSeq" id="WP_214300742.1">
    <property type="nucleotide sequence ID" value="NZ_JAHDYS010000016.1"/>
</dbReference>
<evidence type="ECO:0000256" key="2">
    <source>
        <dbReference type="ARBA" id="ARBA00022490"/>
    </source>
</evidence>
<keyword evidence="3" id="KW-0808">Transferase</keyword>
<dbReference type="PANTHER" id="PTHR43420:SF12">
    <property type="entry name" value="N-ACETYLTRANSFERASE DOMAIN-CONTAINING PROTEIN"/>
    <property type="match status" value="1"/>
</dbReference>
<dbReference type="InterPro" id="IPR050680">
    <property type="entry name" value="YpeA/RimI_acetyltransf"/>
</dbReference>
<accession>A0ABS5UC70</accession>
<evidence type="ECO:0000259" key="6">
    <source>
        <dbReference type="PROSITE" id="PS51186"/>
    </source>
</evidence>
<dbReference type="PANTHER" id="PTHR43420">
    <property type="entry name" value="ACETYLTRANSFERASE"/>
    <property type="match status" value="1"/>
</dbReference>
<evidence type="ECO:0000256" key="3">
    <source>
        <dbReference type="ARBA" id="ARBA00022679"/>
    </source>
</evidence>
<protein>
    <recommendedName>
        <fullName evidence="5">[Ribosomal protein bS18]-alanine N-acetyltransferase</fullName>
        <ecNumber evidence="5">2.3.1.266</ecNumber>
    </recommendedName>
</protein>
<dbReference type="Pfam" id="PF00583">
    <property type="entry name" value="Acetyltransf_1"/>
    <property type="match status" value="1"/>
</dbReference>
<evidence type="ECO:0000313" key="8">
    <source>
        <dbReference type="Proteomes" id="UP000784128"/>
    </source>
</evidence>
<dbReference type="NCBIfam" id="TIGR01575">
    <property type="entry name" value="rimI"/>
    <property type="match status" value="1"/>
</dbReference>
<comment type="similarity">
    <text evidence="1 5">Belongs to the acetyltransferase family. RimI subfamily.</text>
</comment>
<name>A0ABS5UC70_9BACT</name>
<keyword evidence="8" id="KW-1185">Reference proteome</keyword>
<dbReference type="InterPro" id="IPR006464">
    <property type="entry name" value="AcTrfase_RimI/Ard1"/>
</dbReference>
<gene>
    <name evidence="7" type="primary">rimI</name>
    <name evidence="7" type="ORF">KJB30_14905</name>
</gene>
<dbReference type="InterPro" id="IPR000182">
    <property type="entry name" value="GNAT_dom"/>
</dbReference>
<reference evidence="7 8" key="1">
    <citation type="submission" date="2021-05" db="EMBL/GenBank/DDBJ databases">
        <title>The draft genome of Geobacter chapellei DSM 13688.</title>
        <authorList>
            <person name="Xu Z."/>
            <person name="Masuda Y."/>
            <person name="Itoh H."/>
            <person name="Senoo K."/>
        </authorList>
    </citation>
    <scope>NUCLEOTIDE SEQUENCE [LARGE SCALE GENOMIC DNA]</scope>
    <source>
        <strain evidence="7 8">DSM 13688</strain>
    </source>
</reference>
<dbReference type="EC" id="2.3.1.266" evidence="5"/>
<dbReference type="Proteomes" id="UP000784128">
    <property type="component" value="Unassembled WGS sequence"/>
</dbReference>
<proteinExistence type="inferred from homology"/>
<keyword evidence="4" id="KW-0012">Acyltransferase</keyword>
<dbReference type="Gene3D" id="3.40.630.30">
    <property type="match status" value="1"/>
</dbReference>
<comment type="catalytic activity">
    <reaction evidence="5">
        <text>N-terminal L-alanyl-[ribosomal protein bS18] + acetyl-CoA = N-terminal N(alpha)-acetyl-L-alanyl-[ribosomal protein bS18] + CoA + H(+)</text>
        <dbReference type="Rhea" id="RHEA:43756"/>
        <dbReference type="Rhea" id="RHEA-COMP:10676"/>
        <dbReference type="Rhea" id="RHEA-COMP:10677"/>
        <dbReference type="ChEBI" id="CHEBI:15378"/>
        <dbReference type="ChEBI" id="CHEBI:57287"/>
        <dbReference type="ChEBI" id="CHEBI:57288"/>
        <dbReference type="ChEBI" id="CHEBI:64718"/>
        <dbReference type="ChEBI" id="CHEBI:83683"/>
        <dbReference type="EC" id="2.3.1.266"/>
    </reaction>
</comment>